<keyword evidence="13 20" id="KW-0472">Membrane</keyword>
<dbReference type="PANTHER" id="PTHR46008:SF2">
    <property type="entry name" value="LEAF RUST 10 DISEASE-RESISTANCE LOCUS RECEPTOR-LIKE PROTEIN KINASE-LIKE 1.4"/>
    <property type="match status" value="1"/>
</dbReference>
<dbReference type="InterPro" id="IPR011009">
    <property type="entry name" value="Kinase-like_dom_sf"/>
</dbReference>
<comment type="caution">
    <text evidence="22">The sequence shown here is derived from an EMBL/GenBank/DDBJ whole genome shotgun (WGS) entry which is preliminary data.</text>
</comment>
<evidence type="ECO:0000256" key="11">
    <source>
        <dbReference type="ARBA" id="ARBA00022840"/>
    </source>
</evidence>
<dbReference type="OrthoDB" id="4062651at2759"/>
<protein>
    <recommendedName>
        <fullName evidence="2">non-specific serine/threonine protein kinase</fullName>
        <ecNumber evidence="2">2.7.11.1</ecNumber>
    </recommendedName>
</protein>
<feature type="compositionally biased region" description="Polar residues" evidence="19">
    <location>
        <begin position="704"/>
        <end position="725"/>
    </location>
</feature>
<keyword evidence="23" id="KW-1185">Reference proteome</keyword>
<keyword evidence="14 22" id="KW-0675">Receptor</keyword>
<dbReference type="InterPro" id="IPR008271">
    <property type="entry name" value="Ser/Thr_kinase_AS"/>
</dbReference>
<dbReference type="GO" id="GO:0030247">
    <property type="term" value="F:polysaccharide binding"/>
    <property type="evidence" value="ECO:0007669"/>
    <property type="project" value="InterPro"/>
</dbReference>
<dbReference type="STRING" id="1590841.A0A2R6RYE3"/>
<evidence type="ECO:0000256" key="5">
    <source>
        <dbReference type="ARBA" id="ARBA00022553"/>
    </source>
</evidence>
<keyword evidence="9 18" id="KW-0547">Nucleotide-binding</keyword>
<keyword evidence="4" id="KW-0723">Serine/threonine-protein kinase</keyword>
<evidence type="ECO:0000256" key="16">
    <source>
        <dbReference type="ARBA" id="ARBA00047899"/>
    </source>
</evidence>
<keyword evidence="12 20" id="KW-1133">Transmembrane helix</keyword>
<comment type="catalytic activity">
    <reaction evidence="17">
        <text>L-seryl-[protein] + ATP = O-phospho-L-seryl-[protein] + ADP + H(+)</text>
        <dbReference type="Rhea" id="RHEA:17989"/>
        <dbReference type="Rhea" id="RHEA-COMP:9863"/>
        <dbReference type="Rhea" id="RHEA-COMP:11604"/>
        <dbReference type="ChEBI" id="CHEBI:15378"/>
        <dbReference type="ChEBI" id="CHEBI:29999"/>
        <dbReference type="ChEBI" id="CHEBI:30616"/>
        <dbReference type="ChEBI" id="CHEBI:83421"/>
        <dbReference type="ChEBI" id="CHEBI:456216"/>
        <dbReference type="EC" id="2.7.11.1"/>
    </reaction>
</comment>
<feature type="binding site" evidence="18">
    <location>
        <position position="423"/>
    </location>
    <ligand>
        <name>ATP</name>
        <dbReference type="ChEBI" id="CHEBI:30616"/>
    </ligand>
</feature>
<feature type="region of interest" description="Disordered" evidence="19">
    <location>
        <begin position="693"/>
        <end position="725"/>
    </location>
</feature>
<dbReference type="FunFam" id="3.30.200.20:FF:000214">
    <property type="entry name" value="WAK1-OsWAK receptor-like cytoplasmic kinase (OsWAK-RLCK)"/>
    <property type="match status" value="1"/>
</dbReference>
<keyword evidence="3" id="KW-1003">Cell membrane</keyword>
<evidence type="ECO:0000256" key="4">
    <source>
        <dbReference type="ARBA" id="ARBA00022527"/>
    </source>
</evidence>
<evidence type="ECO:0000256" key="3">
    <source>
        <dbReference type="ARBA" id="ARBA00022475"/>
    </source>
</evidence>
<dbReference type="GO" id="GO:0004674">
    <property type="term" value="F:protein serine/threonine kinase activity"/>
    <property type="evidence" value="ECO:0007669"/>
    <property type="project" value="UniProtKB-KW"/>
</dbReference>
<evidence type="ECO:0000256" key="19">
    <source>
        <dbReference type="SAM" id="MobiDB-lite"/>
    </source>
</evidence>
<dbReference type="SUPFAM" id="SSF56112">
    <property type="entry name" value="Protein kinase-like (PK-like)"/>
    <property type="match status" value="1"/>
</dbReference>
<reference evidence="23" key="2">
    <citation type="journal article" date="2018" name="BMC Genomics">
        <title>A manually annotated Actinidia chinensis var. chinensis (kiwifruit) genome highlights the challenges associated with draft genomes and gene prediction in plants.</title>
        <authorList>
            <person name="Pilkington S.M."/>
            <person name="Crowhurst R."/>
            <person name="Hilario E."/>
            <person name="Nardozza S."/>
            <person name="Fraser L."/>
            <person name="Peng Y."/>
            <person name="Gunaseelan K."/>
            <person name="Simpson R."/>
            <person name="Tahir J."/>
            <person name="Deroles S.C."/>
            <person name="Templeton K."/>
            <person name="Luo Z."/>
            <person name="Davy M."/>
            <person name="Cheng C."/>
            <person name="McNeilage M."/>
            <person name="Scaglione D."/>
            <person name="Liu Y."/>
            <person name="Zhang Q."/>
            <person name="Datson P."/>
            <person name="De Silva N."/>
            <person name="Gardiner S.E."/>
            <person name="Bassett H."/>
            <person name="Chagne D."/>
            <person name="McCallum J."/>
            <person name="Dzierzon H."/>
            <person name="Deng C."/>
            <person name="Wang Y.Y."/>
            <person name="Barron L."/>
            <person name="Manako K."/>
            <person name="Bowen J."/>
            <person name="Foster T.M."/>
            <person name="Erridge Z.A."/>
            <person name="Tiffin H."/>
            <person name="Waite C.N."/>
            <person name="Davies K.M."/>
            <person name="Grierson E.P."/>
            <person name="Laing W.A."/>
            <person name="Kirk R."/>
            <person name="Chen X."/>
            <person name="Wood M."/>
            <person name="Montefiori M."/>
            <person name="Brummell D.A."/>
            <person name="Schwinn K.E."/>
            <person name="Catanach A."/>
            <person name="Fullerton C."/>
            <person name="Li D."/>
            <person name="Meiyalaghan S."/>
            <person name="Nieuwenhuizen N."/>
            <person name="Read N."/>
            <person name="Prakash R."/>
            <person name="Hunter D."/>
            <person name="Zhang H."/>
            <person name="McKenzie M."/>
            <person name="Knabel M."/>
            <person name="Harris A."/>
            <person name="Allan A.C."/>
            <person name="Gleave A."/>
            <person name="Chen A."/>
            <person name="Janssen B.J."/>
            <person name="Plunkett B."/>
            <person name="Ampomah-Dwamena C."/>
            <person name="Voogd C."/>
            <person name="Leif D."/>
            <person name="Lafferty D."/>
            <person name="Souleyre E.J.F."/>
            <person name="Varkonyi-Gasic E."/>
            <person name="Gambi F."/>
            <person name="Hanley J."/>
            <person name="Yao J.L."/>
            <person name="Cheung J."/>
            <person name="David K.M."/>
            <person name="Warren B."/>
            <person name="Marsh K."/>
            <person name="Snowden K.C."/>
            <person name="Lin-Wang K."/>
            <person name="Brian L."/>
            <person name="Martinez-Sanchez M."/>
            <person name="Wang M."/>
            <person name="Ileperuma N."/>
            <person name="Macnee N."/>
            <person name="Campin R."/>
            <person name="McAtee P."/>
            <person name="Drummond R.S.M."/>
            <person name="Espley R.V."/>
            <person name="Ireland H.S."/>
            <person name="Wu R."/>
            <person name="Atkinson R.G."/>
            <person name="Karunairetnam S."/>
            <person name="Bulley S."/>
            <person name="Chunkath S."/>
            <person name="Hanley Z."/>
            <person name="Storey R."/>
            <person name="Thrimawithana A.H."/>
            <person name="Thomson S."/>
            <person name="David C."/>
            <person name="Testolin R."/>
            <person name="Huang H."/>
            <person name="Hellens R.P."/>
            <person name="Schaffer R.J."/>
        </authorList>
    </citation>
    <scope>NUCLEOTIDE SEQUENCE [LARGE SCALE GENOMIC DNA]</scope>
    <source>
        <strain evidence="23">cv. Red5</strain>
    </source>
</reference>
<evidence type="ECO:0000256" key="8">
    <source>
        <dbReference type="ARBA" id="ARBA00022729"/>
    </source>
</evidence>
<dbReference type="FunFam" id="1.10.510.10:FF:000161">
    <property type="entry name" value="Wall-associated receptor kinase-like 20"/>
    <property type="match status" value="1"/>
</dbReference>
<dbReference type="Pfam" id="PF00069">
    <property type="entry name" value="Pkinase"/>
    <property type="match status" value="1"/>
</dbReference>
<evidence type="ECO:0000256" key="20">
    <source>
        <dbReference type="SAM" id="Phobius"/>
    </source>
</evidence>
<evidence type="ECO:0000256" key="6">
    <source>
        <dbReference type="ARBA" id="ARBA00022679"/>
    </source>
</evidence>
<dbReference type="InterPro" id="IPR025287">
    <property type="entry name" value="WAK_GUB"/>
</dbReference>
<dbReference type="InterPro" id="IPR032872">
    <property type="entry name" value="WAK_assoc_C"/>
</dbReference>
<dbReference type="Gene3D" id="1.10.510.10">
    <property type="entry name" value="Transferase(Phosphotransferase) domain 1"/>
    <property type="match status" value="1"/>
</dbReference>
<evidence type="ECO:0000256" key="10">
    <source>
        <dbReference type="ARBA" id="ARBA00022777"/>
    </source>
</evidence>
<dbReference type="InterPro" id="IPR000719">
    <property type="entry name" value="Prot_kinase_dom"/>
</dbReference>
<feature type="compositionally biased region" description="Low complexity" evidence="19">
    <location>
        <begin position="342"/>
        <end position="355"/>
    </location>
</feature>
<dbReference type="PANTHER" id="PTHR46008">
    <property type="entry name" value="LEAF RUST 10 DISEASE-RESISTANCE LOCUS RECEPTOR-LIKE PROTEIN KINASE-LIKE 1.4"/>
    <property type="match status" value="1"/>
</dbReference>
<keyword evidence="15" id="KW-0325">Glycoprotein</keyword>
<dbReference type="PROSITE" id="PS00108">
    <property type="entry name" value="PROTEIN_KINASE_ST"/>
    <property type="match status" value="1"/>
</dbReference>
<reference evidence="22 23" key="1">
    <citation type="submission" date="2017-07" db="EMBL/GenBank/DDBJ databases">
        <title>An improved, manually edited Actinidia chinensis var. chinensis (kiwifruit) genome highlights the challenges associated with draft genomes and gene prediction in plants.</title>
        <authorList>
            <person name="Pilkington S."/>
            <person name="Crowhurst R."/>
            <person name="Hilario E."/>
            <person name="Nardozza S."/>
            <person name="Fraser L."/>
            <person name="Peng Y."/>
            <person name="Gunaseelan K."/>
            <person name="Simpson R."/>
            <person name="Tahir J."/>
            <person name="Deroles S."/>
            <person name="Templeton K."/>
            <person name="Luo Z."/>
            <person name="Davy M."/>
            <person name="Cheng C."/>
            <person name="Mcneilage M."/>
            <person name="Scaglione D."/>
            <person name="Liu Y."/>
            <person name="Zhang Q."/>
            <person name="Datson P."/>
            <person name="De Silva N."/>
            <person name="Gardiner S."/>
            <person name="Bassett H."/>
            <person name="Chagne D."/>
            <person name="Mccallum J."/>
            <person name="Dzierzon H."/>
            <person name="Deng C."/>
            <person name="Wang Y.-Y."/>
            <person name="Barron N."/>
            <person name="Manako K."/>
            <person name="Bowen J."/>
            <person name="Foster T."/>
            <person name="Erridge Z."/>
            <person name="Tiffin H."/>
            <person name="Waite C."/>
            <person name="Davies K."/>
            <person name="Grierson E."/>
            <person name="Laing W."/>
            <person name="Kirk R."/>
            <person name="Chen X."/>
            <person name="Wood M."/>
            <person name="Montefiori M."/>
            <person name="Brummell D."/>
            <person name="Schwinn K."/>
            <person name="Catanach A."/>
            <person name="Fullerton C."/>
            <person name="Li D."/>
            <person name="Meiyalaghan S."/>
            <person name="Nieuwenhuizen N."/>
            <person name="Read N."/>
            <person name="Prakash R."/>
            <person name="Hunter D."/>
            <person name="Zhang H."/>
            <person name="Mckenzie M."/>
            <person name="Knabel M."/>
            <person name="Harris A."/>
            <person name="Allan A."/>
            <person name="Chen A."/>
            <person name="Janssen B."/>
            <person name="Plunkett B."/>
            <person name="Dwamena C."/>
            <person name="Voogd C."/>
            <person name="Leif D."/>
            <person name="Lafferty D."/>
            <person name="Souleyre E."/>
            <person name="Varkonyi-Gasic E."/>
            <person name="Gambi F."/>
            <person name="Hanley J."/>
            <person name="Yao J.-L."/>
            <person name="Cheung J."/>
            <person name="David K."/>
            <person name="Warren B."/>
            <person name="Marsh K."/>
            <person name="Snowden K."/>
            <person name="Lin-Wang K."/>
            <person name="Brian L."/>
            <person name="Martinez-Sanchez M."/>
            <person name="Wang M."/>
            <person name="Ileperuma N."/>
            <person name="Macnee N."/>
            <person name="Campin R."/>
            <person name="Mcatee P."/>
            <person name="Drummond R."/>
            <person name="Espley R."/>
            <person name="Ireland H."/>
            <person name="Wu R."/>
            <person name="Atkinson R."/>
            <person name="Karunairetnam S."/>
            <person name="Bulley S."/>
            <person name="Chunkath S."/>
            <person name="Hanley Z."/>
            <person name="Storey R."/>
            <person name="Thrimawithana A."/>
            <person name="Thomson S."/>
            <person name="David C."/>
            <person name="Testolin R."/>
        </authorList>
    </citation>
    <scope>NUCLEOTIDE SEQUENCE [LARGE SCALE GENOMIC DNA]</scope>
    <source>
        <strain evidence="23">cv. Red5</strain>
        <tissue evidence="22">Young leaf</tissue>
    </source>
</reference>
<dbReference type="FunCoup" id="A0A2R6RYE3">
    <property type="interactions" value="479"/>
</dbReference>
<dbReference type="OMA" id="PDADMCI"/>
<dbReference type="Gene3D" id="3.30.200.20">
    <property type="entry name" value="Phosphorylase Kinase, domain 1"/>
    <property type="match status" value="1"/>
</dbReference>
<evidence type="ECO:0000256" key="17">
    <source>
        <dbReference type="ARBA" id="ARBA00048679"/>
    </source>
</evidence>
<evidence type="ECO:0000256" key="18">
    <source>
        <dbReference type="PROSITE-ProRule" id="PRU10141"/>
    </source>
</evidence>
<keyword evidence="8" id="KW-0732">Signal</keyword>
<dbReference type="SMART" id="SM00220">
    <property type="entry name" value="S_TKc"/>
    <property type="match status" value="1"/>
</dbReference>
<feature type="transmembrane region" description="Helical" evidence="20">
    <location>
        <begin position="301"/>
        <end position="320"/>
    </location>
</feature>
<evidence type="ECO:0000256" key="7">
    <source>
        <dbReference type="ARBA" id="ARBA00022692"/>
    </source>
</evidence>
<sequence length="725" mass="79858">MNLVRCSFPFSFPFLSLCLKMHLHLFPTFCFLMTIILIHIPTSSGADNEQYTNCSRSYPCANILDIPYPFWGGDKPEYCGHPSFLLNCTGDAPQITIKSRPYRVLSIDNTTFNLNVAQEEFWNNNCPSILELHNVTLDATTYFEYAPNTAVLMLYYDCQVNTTLQINTTGLNITIPNRFNCVENQSTFGIYVTASLASNSQNTPNVICGAGVEVRVDKTAAEALAGTAPGNVTQVLNSGFGLVWTANNTDCQSCVRSGGRCGTNSTNPGSFVCYCSDQSYPVSCNLTTSGSGGGNSNSIKIVLPIVGAILAGIGLGWLIFSCRQRKKLKAAQSTQAESKDISSPPLSKSLTTPRSNFTRSIPSYPSSMSDFGKASTYFGVQVFSYSELEEATNNFDPSRELGEGGFGTVYYGQLQDGRIVAVKRLYENNFKRVEQFMNEVEILTRLRHDYLVTLFGCTSKRSRELLLVYEYIPNGTVADHLHGKRSNSGLLSWPVRLGIAIETADALAYLHRSDIIHRDVKTNNILLDNDFHVKVADFGLSKLFPSDVTHVSTAPQGTPGYVDPEYYQCYQLTEKSDVYSFGVVLIELISSKQAVDTNRDRLDINLANMAIKKIQNRALHELVDPSLGFETNSSVRRMTTLVAELAFRCLQMERDMRPSMEEVLKALRGIKDDGSNLQVDVVDIVLEDDVGILKDNPPPVSPDSAATATSTEKWVSSSTAPNSIG</sequence>
<feature type="transmembrane region" description="Helical" evidence="20">
    <location>
        <begin position="21"/>
        <end position="40"/>
    </location>
</feature>
<evidence type="ECO:0000256" key="15">
    <source>
        <dbReference type="ARBA" id="ARBA00023180"/>
    </source>
</evidence>
<evidence type="ECO:0000256" key="2">
    <source>
        <dbReference type="ARBA" id="ARBA00012513"/>
    </source>
</evidence>
<dbReference type="InParanoid" id="A0A2R6RYE3"/>
<evidence type="ECO:0000256" key="12">
    <source>
        <dbReference type="ARBA" id="ARBA00022989"/>
    </source>
</evidence>
<evidence type="ECO:0000256" key="1">
    <source>
        <dbReference type="ARBA" id="ARBA00004251"/>
    </source>
</evidence>
<evidence type="ECO:0000256" key="13">
    <source>
        <dbReference type="ARBA" id="ARBA00023136"/>
    </source>
</evidence>
<feature type="domain" description="Protein kinase" evidence="21">
    <location>
        <begin position="395"/>
        <end position="670"/>
    </location>
</feature>
<gene>
    <name evidence="22" type="ORF">CEY00_Acc02230</name>
</gene>
<evidence type="ECO:0000256" key="9">
    <source>
        <dbReference type="ARBA" id="ARBA00022741"/>
    </source>
</evidence>
<keyword evidence="11 18" id="KW-0067">ATP-binding</keyword>
<keyword evidence="5" id="KW-0597">Phosphoprotein</keyword>
<dbReference type="GO" id="GO:0005886">
    <property type="term" value="C:plasma membrane"/>
    <property type="evidence" value="ECO:0007669"/>
    <property type="project" value="UniProtKB-SubCell"/>
</dbReference>
<comment type="catalytic activity">
    <reaction evidence="16">
        <text>L-threonyl-[protein] + ATP = O-phospho-L-threonyl-[protein] + ADP + H(+)</text>
        <dbReference type="Rhea" id="RHEA:46608"/>
        <dbReference type="Rhea" id="RHEA-COMP:11060"/>
        <dbReference type="Rhea" id="RHEA-COMP:11605"/>
        <dbReference type="ChEBI" id="CHEBI:15378"/>
        <dbReference type="ChEBI" id="CHEBI:30013"/>
        <dbReference type="ChEBI" id="CHEBI:30616"/>
        <dbReference type="ChEBI" id="CHEBI:61977"/>
        <dbReference type="ChEBI" id="CHEBI:456216"/>
        <dbReference type="EC" id="2.7.11.1"/>
    </reaction>
</comment>
<comment type="subcellular location">
    <subcellularLocation>
        <location evidence="1">Cell membrane</location>
        <topology evidence="1">Single-pass type I membrane protein</topology>
    </subcellularLocation>
</comment>
<dbReference type="EC" id="2.7.11.1" evidence="2"/>
<evidence type="ECO:0000313" key="23">
    <source>
        <dbReference type="Proteomes" id="UP000241394"/>
    </source>
</evidence>
<keyword evidence="7 20" id="KW-0812">Transmembrane</keyword>
<keyword evidence="6" id="KW-0808">Transferase</keyword>
<organism evidence="22 23">
    <name type="scientific">Actinidia chinensis var. chinensis</name>
    <name type="common">Chinese soft-hair kiwi</name>
    <dbReference type="NCBI Taxonomy" id="1590841"/>
    <lineage>
        <taxon>Eukaryota</taxon>
        <taxon>Viridiplantae</taxon>
        <taxon>Streptophyta</taxon>
        <taxon>Embryophyta</taxon>
        <taxon>Tracheophyta</taxon>
        <taxon>Spermatophyta</taxon>
        <taxon>Magnoliopsida</taxon>
        <taxon>eudicotyledons</taxon>
        <taxon>Gunneridae</taxon>
        <taxon>Pentapetalae</taxon>
        <taxon>asterids</taxon>
        <taxon>Ericales</taxon>
        <taxon>Actinidiaceae</taxon>
        <taxon>Actinidia</taxon>
    </lineage>
</organism>
<dbReference type="CDD" id="cd14066">
    <property type="entry name" value="STKc_IRAK"/>
    <property type="match status" value="1"/>
</dbReference>
<dbReference type="Pfam" id="PF13947">
    <property type="entry name" value="GUB_WAK_bind"/>
    <property type="match status" value="1"/>
</dbReference>
<evidence type="ECO:0000313" key="22">
    <source>
        <dbReference type="EMBL" id="PSS35033.1"/>
    </source>
</evidence>
<name>A0A2R6RYE3_ACTCC</name>
<dbReference type="Proteomes" id="UP000241394">
    <property type="component" value="Chromosome LG2"/>
</dbReference>
<dbReference type="AlphaFoldDB" id="A0A2R6RYE3"/>
<keyword evidence="10 22" id="KW-0418">Kinase</keyword>
<dbReference type="PROSITE" id="PS00107">
    <property type="entry name" value="PROTEIN_KINASE_ATP"/>
    <property type="match status" value="1"/>
</dbReference>
<dbReference type="GO" id="GO:0005524">
    <property type="term" value="F:ATP binding"/>
    <property type="evidence" value="ECO:0007669"/>
    <property type="project" value="UniProtKB-UniRule"/>
</dbReference>
<evidence type="ECO:0000256" key="14">
    <source>
        <dbReference type="ARBA" id="ARBA00023170"/>
    </source>
</evidence>
<proteinExistence type="predicted"/>
<dbReference type="Gramene" id="PSS35033">
    <property type="protein sequence ID" value="PSS35033"/>
    <property type="gene ID" value="CEY00_Acc02230"/>
</dbReference>
<feature type="region of interest" description="Disordered" evidence="19">
    <location>
        <begin position="333"/>
        <end position="358"/>
    </location>
</feature>
<accession>A0A2R6RYE3</accession>
<dbReference type="InterPro" id="IPR017441">
    <property type="entry name" value="Protein_kinase_ATP_BS"/>
</dbReference>
<dbReference type="Pfam" id="PF14380">
    <property type="entry name" value="WAK_assoc"/>
    <property type="match status" value="1"/>
</dbReference>
<dbReference type="EMBL" id="NKQK01000002">
    <property type="protein sequence ID" value="PSS35033.1"/>
    <property type="molecule type" value="Genomic_DNA"/>
</dbReference>
<dbReference type="PROSITE" id="PS50011">
    <property type="entry name" value="PROTEIN_KINASE_DOM"/>
    <property type="match status" value="1"/>
</dbReference>
<evidence type="ECO:0000259" key="21">
    <source>
        <dbReference type="PROSITE" id="PS50011"/>
    </source>
</evidence>